<evidence type="ECO:0008006" key="11">
    <source>
        <dbReference type="Google" id="ProtNLM"/>
    </source>
</evidence>
<evidence type="ECO:0000259" key="5">
    <source>
        <dbReference type="PROSITE" id="PS51196"/>
    </source>
</evidence>
<dbReference type="EMBL" id="CAJNOQ010042310">
    <property type="protein sequence ID" value="CAF1626724.1"/>
    <property type="molecule type" value="Genomic_DNA"/>
</dbReference>
<dbReference type="EMBL" id="CAJNOK010044552">
    <property type="protein sequence ID" value="CAF1574965.1"/>
    <property type="molecule type" value="Genomic_DNA"/>
</dbReference>
<evidence type="ECO:0000256" key="1">
    <source>
        <dbReference type="ARBA" id="ARBA00022490"/>
    </source>
</evidence>
<keyword evidence="1" id="KW-0963">Cytoplasm</keyword>
<dbReference type="PANTHER" id="PTHR30612">
    <property type="entry name" value="SECA INNER MEMBRANE COMPONENT OF SEC PROTEIN SECRETION SYSTEM"/>
    <property type="match status" value="1"/>
</dbReference>
<name>A0A816CVA9_9BILA</name>
<dbReference type="GO" id="GO:0005524">
    <property type="term" value="F:ATP binding"/>
    <property type="evidence" value="ECO:0007669"/>
    <property type="project" value="InterPro"/>
</dbReference>
<feature type="domain" description="SecA family profile" evidence="5">
    <location>
        <begin position="1"/>
        <end position="104"/>
    </location>
</feature>
<dbReference type="OrthoDB" id="10067052at2759"/>
<dbReference type="Proteomes" id="UP000681722">
    <property type="component" value="Unassembled WGS sequence"/>
</dbReference>
<protein>
    <recommendedName>
        <fullName evidence="11">Preprotein translocase subunit SecA</fullName>
    </recommendedName>
</protein>
<accession>A0A816CVA9</accession>
<dbReference type="Proteomes" id="UP000663829">
    <property type="component" value="Unassembled WGS sequence"/>
</dbReference>
<comment type="caution">
    <text evidence="7">The sequence shown here is derived from an EMBL/GenBank/DDBJ whole genome shotgun (WGS) entry which is preliminary data.</text>
</comment>
<evidence type="ECO:0000313" key="8">
    <source>
        <dbReference type="EMBL" id="CAF4371388.1"/>
    </source>
</evidence>
<keyword evidence="2" id="KW-0813">Transport</keyword>
<reference evidence="7" key="1">
    <citation type="submission" date="2021-02" db="EMBL/GenBank/DDBJ databases">
        <authorList>
            <person name="Nowell W R."/>
        </authorList>
    </citation>
    <scope>NUCLEOTIDE SEQUENCE</scope>
</reference>
<dbReference type="Proteomes" id="UP000677228">
    <property type="component" value="Unassembled WGS sequence"/>
</dbReference>
<organism evidence="7 10">
    <name type="scientific">Didymodactylos carnosus</name>
    <dbReference type="NCBI Taxonomy" id="1234261"/>
    <lineage>
        <taxon>Eukaryota</taxon>
        <taxon>Metazoa</taxon>
        <taxon>Spiralia</taxon>
        <taxon>Gnathifera</taxon>
        <taxon>Rotifera</taxon>
        <taxon>Eurotatoria</taxon>
        <taxon>Bdelloidea</taxon>
        <taxon>Philodinida</taxon>
        <taxon>Philodinidae</taxon>
        <taxon>Didymodactylos</taxon>
    </lineage>
</organism>
<evidence type="ECO:0000259" key="4">
    <source>
        <dbReference type="PROSITE" id="PS51194"/>
    </source>
</evidence>
<dbReference type="PANTHER" id="PTHR30612:SF0">
    <property type="entry name" value="CHLOROPLAST PROTEIN-TRANSPORTING ATPASE"/>
    <property type="match status" value="1"/>
</dbReference>
<dbReference type="SUPFAM" id="SSF52540">
    <property type="entry name" value="P-loop containing nucleoside triphosphate hydrolases"/>
    <property type="match status" value="1"/>
</dbReference>
<proteinExistence type="predicted"/>
<evidence type="ECO:0000256" key="2">
    <source>
        <dbReference type="ARBA" id="ARBA00022927"/>
    </source>
</evidence>
<evidence type="ECO:0000313" key="10">
    <source>
        <dbReference type="Proteomes" id="UP000663829"/>
    </source>
</evidence>
<dbReference type="Proteomes" id="UP000682733">
    <property type="component" value="Unassembled WGS sequence"/>
</dbReference>
<dbReference type="InterPro" id="IPR000185">
    <property type="entry name" value="SecA"/>
</dbReference>
<dbReference type="InterPro" id="IPR014018">
    <property type="entry name" value="SecA_motor_DEAD"/>
</dbReference>
<dbReference type="AlphaFoldDB" id="A0A816CVA9"/>
<evidence type="ECO:0000256" key="3">
    <source>
        <dbReference type="ARBA" id="ARBA00023010"/>
    </source>
</evidence>
<keyword evidence="10" id="KW-1185">Reference proteome</keyword>
<dbReference type="EMBL" id="CAJOBA010067446">
    <property type="protein sequence ID" value="CAF4371388.1"/>
    <property type="molecule type" value="Genomic_DNA"/>
</dbReference>
<dbReference type="PROSITE" id="PS51194">
    <property type="entry name" value="HELICASE_CTER"/>
    <property type="match status" value="1"/>
</dbReference>
<dbReference type="PROSITE" id="PS51196">
    <property type="entry name" value="SECA_MOTOR_DEAD"/>
    <property type="match status" value="1"/>
</dbReference>
<dbReference type="InterPro" id="IPR027417">
    <property type="entry name" value="P-loop_NTPase"/>
</dbReference>
<keyword evidence="3" id="KW-0811">Translocation</keyword>
<evidence type="ECO:0000313" key="7">
    <source>
        <dbReference type="EMBL" id="CAF1626724.1"/>
    </source>
</evidence>
<evidence type="ECO:0000313" key="6">
    <source>
        <dbReference type="EMBL" id="CAF1574965.1"/>
    </source>
</evidence>
<sequence>VYEKFEINKLHPCDIIIATNLVGTGTHLDTSDKLEENGGLHVITTYLPTNIRIEKQAFGRTARKGNKGTGEYIILSQYGVSIEILKQLRNIQEKERLDSFLINDLPKIKTEEDLLQGFDDDDDKLSCIGFTKLYQKIENALSNDSKIRYNGSEYKQFQLYSLKNRWAFWLDSMTEYISRINVIEVNNFKKLIIEPVELIKLGKCYRNNENWSKALLCYEEACNDKFYSFANYYTSSCHQKINYVNEEPEQ</sequence>
<feature type="domain" description="Helicase C-terminal" evidence="4">
    <location>
        <begin position="1"/>
        <end position="116"/>
    </location>
</feature>
<dbReference type="InterPro" id="IPR001650">
    <property type="entry name" value="Helicase_C-like"/>
</dbReference>
<keyword evidence="2" id="KW-0653">Protein transport</keyword>
<gene>
    <name evidence="7" type="ORF">GPM918_LOCUS44083</name>
    <name evidence="6" type="ORF">OVA965_LOCUS40604</name>
    <name evidence="9" type="ORF">SRO942_LOCUS45789</name>
    <name evidence="8" type="ORF">TMI583_LOCUS42067</name>
</gene>
<dbReference type="EMBL" id="CAJOBC010109858">
    <property type="protein sequence ID" value="CAF4521484.1"/>
    <property type="molecule type" value="Genomic_DNA"/>
</dbReference>
<feature type="non-terminal residue" evidence="7">
    <location>
        <position position="250"/>
    </location>
</feature>
<evidence type="ECO:0000313" key="9">
    <source>
        <dbReference type="EMBL" id="CAF4521484.1"/>
    </source>
</evidence>
<dbReference type="GO" id="GO:0006605">
    <property type="term" value="P:protein targeting"/>
    <property type="evidence" value="ECO:0007669"/>
    <property type="project" value="InterPro"/>
</dbReference>
<dbReference type="Gene3D" id="3.40.50.300">
    <property type="entry name" value="P-loop containing nucleotide triphosphate hydrolases"/>
    <property type="match status" value="1"/>
</dbReference>
<dbReference type="GO" id="GO:0006886">
    <property type="term" value="P:intracellular protein transport"/>
    <property type="evidence" value="ECO:0007669"/>
    <property type="project" value="InterPro"/>
</dbReference>